<sequence length="371" mass="39511">MTTRLRRALDGIADEAPPVDLSDLADRIVTRRPRPRRWLPALAAAGVALVVGAAAGTVTLVLPPAPGARPAASATGPLPDLPAGAVGPLRYAYLTQCTVEKNPEQTLDCSAVEWQVVTQDGKRYRVPQALALAGNRRIPLAISRDGRRLAYYSRQAGAHVVRDLATGAETVSPVKIEERRIGIGSMLAVSDDGRHLVFDPREGTKDPGTLIDVRTGRTVPVPGRYEVVTVKDGVAELVRYVRTDLRLMPVTGRPGRTVRFGGAFIFFSELAPDGRTVAAVEHAELAKRRITLLDTRTGRKLREVAVTGLPREGAIGGTGLWRSGTELTLLVEDRDGMSGYAVDVTTGRARRVTAYPGATAGLTALPGLASG</sequence>
<dbReference type="OrthoDB" id="3541604at2"/>
<keyword evidence="1" id="KW-1133">Transmembrane helix</keyword>
<evidence type="ECO:0000256" key="1">
    <source>
        <dbReference type="SAM" id="Phobius"/>
    </source>
</evidence>
<evidence type="ECO:0000313" key="3">
    <source>
        <dbReference type="Proteomes" id="UP000198953"/>
    </source>
</evidence>
<organism evidence="2 3">
    <name type="scientific">Nonomuraea pusilla</name>
    <dbReference type="NCBI Taxonomy" id="46177"/>
    <lineage>
        <taxon>Bacteria</taxon>
        <taxon>Bacillati</taxon>
        <taxon>Actinomycetota</taxon>
        <taxon>Actinomycetes</taxon>
        <taxon>Streptosporangiales</taxon>
        <taxon>Streptosporangiaceae</taxon>
        <taxon>Nonomuraea</taxon>
    </lineage>
</organism>
<reference evidence="2 3" key="1">
    <citation type="submission" date="2016-10" db="EMBL/GenBank/DDBJ databases">
        <authorList>
            <person name="de Groot N.N."/>
        </authorList>
    </citation>
    <scope>NUCLEOTIDE SEQUENCE [LARGE SCALE GENOMIC DNA]</scope>
    <source>
        <strain evidence="2 3">DSM 43357</strain>
    </source>
</reference>
<evidence type="ECO:0008006" key="4">
    <source>
        <dbReference type="Google" id="ProtNLM"/>
    </source>
</evidence>
<protein>
    <recommendedName>
        <fullName evidence="4">WD40-like Beta Propeller Repeat</fullName>
    </recommendedName>
</protein>
<dbReference type="InterPro" id="IPR011044">
    <property type="entry name" value="Quino_amine_DH_bsu"/>
</dbReference>
<keyword evidence="3" id="KW-1185">Reference proteome</keyword>
<feature type="transmembrane region" description="Helical" evidence="1">
    <location>
        <begin position="38"/>
        <end position="62"/>
    </location>
</feature>
<accession>A0A1H7XIC0</accession>
<dbReference type="STRING" id="46177.SAMN05660976_04823"/>
<dbReference type="EMBL" id="FOBF01000012">
    <property type="protein sequence ID" value="SEM33354.1"/>
    <property type="molecule type" value="Genomic_DNA"/>
</dbReference>
<dbReference type="Gene3D" id="2.120.10.30">
    <property type="entry name" value="TolB, C-terminal domain"/>
    <property type="match status" value="1"/>
</dbReference>
<dbReference type="Proteomes" id="UP000198953">
    <property type="component" value="Unassembled WGS sequence"/>
</dbReference>
<name>A0A1H7XIC0_9ACTN</name>
<dbReference type="SUPFAM" id="SSF50969">
    <property type="entry name" value="YVTN repeat-like/Quinoprotein amine dehydrogenase"/>
    <property type="match status" value="1"/>
</dbReference>
<keyword evidence="1" id="KW-0472">Membrane</keyword>
<evidence type="ECO:0000313" key="2">
    <source>
        <dbReference type="EMBL" id="SEM33354.1"/>
    </source>
</evidence>
<dbReference type="InterPro" id="IPR011042">
    <property type="entry name" value="6-blade_b-propeller_TolB-like"/>
</dbReference>
<keyword evidence="1" id="KW-0812">Transmembrane</keyword>
<proteinExistence type="predicted"/>
<gene>
    <name evidence="2" type="ORF">SAMN05660976_04823</name>
</gene>
<dbReference type="AlphaFoldDB" id="A0A1H7XIC0"/>
<dbReference type="RefSeq" id="WP_143078750.1">
    <property type="nucleotide sequence ID" value="NZ_FOBF01000012.1"/>
</dbReference>